<feature type="region of interest" description="Disordered" evidence="1">
    <location>
        <begin position="17"/>
        <end position="50"/>
    </location>
</feature>
<comment type="caution">
    <text evidence="2">The sequence shown here is derived from an EMBL/GenBank/DDBJ whole genome shotgun (WGS) entry which is preliminary data.</text>
</comment>
<dbReference type="EMBL" id="JACSDZ010000008">
    <property type="protein sequence ID" value="KAF7397484.1"/>
    <property type="molecule type" value="Genomic_DNA"/>
</dbReference>
<feature type="region of interest" description="Disordered" evidence="1">
    <location>
        <begin position="79"/>
        <end position="119"/>
    </location>
</feature>
<name>A0A834K2U5_VESGE</name>
<keyword evidence="3" id="KW-1185">Reference proteome</keyword>
<evidence type="ECO:0000313" key="2">
    <source>
        <dbReference type="EMBL" id="KAF7397484.1"/>
    </source>
</evidence>
<dbReference type="Proteomes" id="UP000617340">
    <property type="component" value="Unassembled WGS sequence"/>
</dbReference>
<protein>
    <submittedName>
        <fullName evidence="2">Uncharacterized protein</fullName>
    </submittedName>
</protein>
<feature type="compositionally biased region" description="Basic and acidic residues" evidence="1">
    <location>
        <begin position="40"/>
        <end position="50"/>
    </location>
</feature>
<evidence type="ECO:0000313" key="3">
    <source>
        <dbReference type="Proteomes" id="UP000617340"/>
    </source>
</evidence>
<organism evidence="2 3">
    <name type="scientific">Vespula germanica</name>
    <name type="common">German yellow jacket</name>
    <name type="synonym">Paravespula germanica</name>
    <dbReference type="NCBI Taxonomy" id="30212"/>
    <lineage>
        <taxon>Eukaryota</taxon>
        <taxon>Metazoa</taxon>
        <taxon>Ecdysozoa</taxon>
        <taxon>Arthropoda</taxon>
        <taxon>Hexapoda</taxon>
        <taxon>Insecta</taxon>
        <taxon>Pterygota</taxon>
        <taxon>Neoptera</taxon>
        <taxon>Endopterygota</taxon>
        <taxon>Hymenoptera</taxon>
        <taxon>Apocrita</taxon>
        <taxon>Aculeata</taxon>
        <taxon>Vespoidea</taxon>
        <taxon>Vespidae</taxon>
        <taxon>Vespinae</taxon>
        <taxon>Vespula</taxon>
    </lineage>
</organism>
<evidence type="ECO:0000256" key="1">
    <source>
        <dbReference type="SAM" id="MobiDB-lite"/>
    </source>
</evidence>
<gene>
    <name evidence="2" type="ORF">HZH68_008706</name>
</gene>
<feature type="compositionally biased region" description="Low complexity" evidence="1">
    <location>
        <begin position="89"/>
        <end position="100"/>
    </location>
</feature>
<accession>A0A834K2U5</accession>
<feature type="compositionally biased region" description="Low complexity" evidence="1">
    <location>
        <begin position="17"/>
        <end position="36"/>
    </location>
</feature>
<dbReference type="AlphaFoldDB" id="A0A834K2U5"/>
<proteinExistence type="predicted"/>
<sequence>MANIGSWKRSVYTELINNSSSSSSSDSSSNSSSRNSRLIRSGEKVSDTNETLTRRFRSDLAGICLAPSFFFEVKRQIGTGSRAQRQQRHQQQQQQQQQQQPLATRAVPSHERARRARFH</sequence>
<reference evidence="2" key="1">
    <citation type="journal article" date="2020" name="G3 (Bethesda)">
        <title>High-Quality Assemblies for Three Invasive Social Wasps from the &lt;i&gt;Vespula&lt;/i&gt; Genus.</title>
        <authorList>
            <person name="Harrop T.W.R."/>
            <person name="Guhlin J."/>
            <person name="McLaughlin G.M."/>
            <person name="Permina E."/>
            <person name="Stockwell P."/>
            <person name="Gilligan J."/>
            <person name="Le Lec M.F."/>
            <person name="Gruber M.A.M."/>
            <person name="Quinn O."/>
            <person name="Lovegrove M."/>
            <person name="Duncan E.J."/>
            <person name="Remnant E.J."/>
            <person name="Van Eeckhoven J."/>
            <person name="Graham B."/>
            <person name="Knapp R.A."/>
            <person name="Langford K.W."/>
            <person name="Kronenberg Z."/>
            <person name="Press M.O."/>
            <person name="Eacker S.M."/>
            <person name="Wilson-Rankin E.E."/>
            <person name="Purcell J."/>
            <person name="Lester P.J."/>
            <person name="Dearden P.K."/>
        </authorList>
    </citation>
    <scope>NUCLEOTIDE SEQUENCE</scope>
    <source>
        <strain evidence="2">Linc-1</strain>
    </source>
</reference>